<evidence type="ECO:0000256" key="1">
    <source>
        <dbReference type="ARBA" id="ARBA00023015"/>
    </source>
</evidence>
<gene>
    <name evidence="4" type="ORF">OVY01_14465</name>
</gene>
<keyword evidence="2" id="KW-0804">Transcription</keyword>
<evidence type="ECO:0000256" key="2">
    <source>
        <dbReference type="ARBA" id="ARBA00023163"/>
    </source>
</evidence>
<dbReference type="InterPro" id="IPR032428">
    <property type="entry name" value="TrfB"/>
</dbReference>
<protein>
    <submittedName>
        <fullName evidence="4">TrfB-related DNA-binding protein</fullName>
    </submittedName>
</protein>
<evidence type="ECO:0000313" key="5">
    <source>
        <dbReference type="Proteomes" id="UP001082899"/>
    </source>
</evidence>
<keyword evidence="5" id="KW-1185">Reference proteome</keyword>
<dbReference type="GO" id="GO:0003677">
    <property type="term" value="F:DNA binding"/>
    <property type="evidence" value="ECO:0007669"/>
    <property type="project" value="UniProtKB-KW"/>
</dbReference>
<organism evidence="4 5">
    <name type="scientific">Robbsia betulipollinis</name>
    <dbReference type="NCBI Taxonomy" id="2981849"/>
    <lineage>
        <taxon>Bacteria</taxon>
        <taxon>Pseudomonadati</taxon>
        <taxon>Pseudomonadota</taxon>
        <taxon>Betaproteobacteria</taxon>
        <taxon>Burkholderiales</taxon>
        <taxon>Burkholderiaceae</taxon>
        <taxon>Robbsia</taxon>
    </lineage>
</organism>
<evidence type="ECO:0000259" key="3">
    <source>
        <dbReference type="Pfam" id="PF16509"/>
    </source>
</evidence>
<dbReference type="RefSeq" id="WP_267848306.1">
    <property type="nucleotide sequence ID" value="NZ_JAPMXC010000004.1"/>
</dbReference>
<dbReference type="EMBL" id="JAPMXC010000004">
    <property type="protein sequence ID" value="MCY0388413.1"/>
    <property type="molecule type" value="Genomic_DNA"/>
</dbReference>
<name>A0ABT3ZR91_9BURK</name>
<accession>A0ABT3ZR91</accession>
<dbReference type="Gene3D" id="1.10.10.2690">
    <property type="match status" value="1"/>
</dbReference>
<keyword evidence="4" id="KW-0238">DNA-binding</keyword>
<sequence length="95" mass="10653">MTPEEFEALMPKMRRVTMGTIEVLRRIMVEGETRKTVADATGLTPQRIAGMIQQFRAAQNDIPPGWVEVKEWFPPELAARVRAMAAEAKAEAAKK</sequence>
<evidence type="ECO:0000313" key="4">
    <source>
        <dbReference type="EMBL" id="MCY0388413.1"/>
    </source>
</evidence>
<comment type="caution">
    <text evidence="4">The sequence shown here is derived from an EMBL/GenBank/DDBJ whole genome shotgun (WGS) entry which is preliminary data.</text>
</comment>
<dbReference type="InterPro" id="IPR053721">
    <property type="entry name" value="Fimbrial_Adhesin_Reg"/>
</dbReference>
<proteinExistence type="predicted"/>
<keyword evidence="1" id="KW-0805">Transcription regulation</keyword>
<dbReference type="Pfam" id="PF16509">
    <property type="entry name" value="KORA"/>
    <property type="match status" value="1"/>
</dbReference>
<feature type="domain" description="TrfB transcriptional repressor protein" evidence="3">
    <location>
        <begin position="1"/>
        <end position="83"/>
    </location>
</feature>
<reference evidence="4" key="1">
    <citation type="submission" date="2022-11" db="EMBL/GenBank/DDBJ databases">
        <title>Robbsia betulipollinis sp. nov., isolated from pollen of birch (Betula pendula).</title>
        <authorList>
            <person name="Shi H."/>
            <person name="Ambika Manirajan B."/>
            <person name="Ratering S."/>
            <person name="Geissler-Plaum R."/>
            <person name="Schnell S."/>
        </authorList>
    </citation>
    <scope>NUCLEOTIDE SEQUENCE</scope>
    <source>
        <strain evidence="4">Bb-Pol-6</strain>
    </source>
</reference>
<dbReference type="Proteomes" id="UP001082899">
    <property type="component" value="Unassembled WGS sequence"/>
</dbReference>